<dbReference type="InterPro" id="IPR009014">
    <property type="entry name" value="Transketo_C/PFOR_II"/>
</dbReference>
<reference evidence="5 6" key="1">
    <citation type="submission" date="2009-01" db="EMBL/GenBank/DDBJ databases">
        <authorList>
            <person name="Fulton L."/>
            <person name="Clifton S."/>
            <person name="Fulton B."/>
            <person name="Xu J."/>
            <person name="Minx P."/>
            <person name="Pepin K.H."/>
            <person name="Johnson M."/>
            <person name="Bhonagiri V."/>
            <person name="Nash W.E."/>
            <person name="Mardis E.R."/>
            <person name="Wilson R.K."/>
        </authorList>
    </citation>
    <scope>NUCLEOTIDE SEQUENCE [LARGE SCALE GENOMIC DNA]</scope>
    <source>
        <strain evidence="6">DSM 10507 / JCM 14656 / S5a33</strain>
    </source>
</reference>
<evidence type="ECO:0000256" key="2">
    <source>
        <dbReference type="ARBA" id="ARBA00023002"/>
    </source>
</evidence>
<sequence>MSEAMYLYDTGRRGADMRKKMLDGNGAAAEAMRLARPKVIALYPITPQSSISEKLAEYVDDGELDAKYIRVESEHSAMSAVTAAALTGVRAGTATASQGLALMTEVLSMTSGLRLPVVMPVVNRGLAAPWTLQCEHGDAMTVKDLGWMQFYCQNVQEVFDLMMVAYRVSEDKRVLTPAMVCLDGFFLSHSMQKLELPSQEEVDDFIGDYVPQNMYLDTEDPMFCCDLTGPEEFTEMRYQQKIGMDQAMKVISEVMKEYREKFGHELCEIEEYKLEDAQVALVALGSMCGTVKHVVNKMRDKGEKVGLLKITMFRPFPGEQIRKALAHIPVIGVFDRSSCLGNQCGPLWSEVAAALTRTDVDVRHYIGGLGGRDVPASVVEKMFLELLAIKEGKRNVNTEWIDVKEDAMRLRQVTRYARD</sequence>
<dbReference type="Proteomes" id="UP000003100">
    <property type="component" value="Unassembled WGS sequence"/>
</dbReference>
<evidence type="ECO:0008006" key="7">
    <source>
        <dbReference type="Google" id="ProtNLM"/>
    </source>
</evidence>
<dbReference type="EMBL" id="ACBZ01000054">
    <property type="protein sequence ID" value="EEG49929.1"/>
    <property type="molecule type" value="Genomic_DNA"/>
</dbReference>
<proteinExistence type="inferred from homology"/>
<dbReference type="FunFam" id="3.40.50.970:FF:000012">
    <property type="entry name" value="Pyruvate:ferredoxin (Flavodoxin) oxidoreductase"/>
    <property type="match status" value="1"/>
</dbReference>
<dbReference type="eggNOG" id="COG0674">
    <property type="taxonomic scope" value="Bacteria"/>
</dbReference>
<dbReference type="CDD" id="cd07034">
    <property type="entry name" value="TPP_PYR_PFOR_IOR-alpha_like"/>
    <property type="match status" value="1"/>
</dbReference>
<evidence type="ECO:0000313" key="6">
    <source>
        <dbReference type="Proteomes" id="UP000003100"/>
    </source>
</evidence>
<gene>
    <name evidence="5" type="ORF">RUMHYD_01170</name>
</gene>
<dbReference type="SUPFAM" id="SSF52518">
    <property type="entry name" value="Thiamin diphosphate-binding fold (THDP-binding)"/>
    <property type="match status" value="1"/>
</dbReference>
<dbReference type="AlphaFoldDB" id="C0CK00"/>
<dbReference type="InterPro" id="IPR002880">
    <property type="entry name" value="Pyrv_Fd/Flavodoxin_OxRdtase_N"/>
</dbReference>
<dbReference type="Gene3D" id="3.40.50.970">
    <property type="match status" value="1"/>
</dbReference>
<dbReference type="PANTHER" id="PTHR32154">
    <property type="entry name" value="PYRUVATE-FLAVODOXIN OXIDOREDUCTASE-RELATED"/>
    <property type="match status" value="1"/>
</dbReference>
<comment type="similarity">
    <text evidence="1">Belongs to the pyruvate:ferredoxin/flavodoxin oxidoreductase family.</text>
</comment>
<dbReference type="GO" id="GO:0006979">
    <property type="term" value="P:response to oxidative stress"/>
    <property type="evidence" value="ECO:0007669"/>
    <property type="project" value="TreeGrafter"/>
</dbReference>
<evidence type="ECO:0000259" key="3">
    <source>
        <dbReference type="Pfam" id="PF01855"/>
    </source>
</evidence>
<dbReference type="InterPro" id="IPR029061">
    <property type="entry name" value="THDP-binding"/>
</dbReference>
<organism evidence="5 6">
    <name type="scientific">Blautia hydrogenotrophica (strain DSM 10507 / JCM 14656 / S5a33)</name>
    <name type="common">Ruminococcus hydrogenotrophicus</name>
    <dbReference type="NCBI Taxonomy" id="476272"/>
    <lineage>
        <taxon>Bacteria</taxon>
        <taxon>Bacillati</taxon>
        <taxon>Bacillota</taxon>
        <taxon>Clostridia</taxon>
        <taxon>Lachnospirales</taxon>
        <taxon>Lachnospiraceae</taxon>
        <taxon>Blautia</taxon>
    </lineage>
</organism>
<feature type="domain" description="Pyruvate flavodoxin/ferredoxin oxidoreductase pyrimidine binding" evidence="3">
    <location>
        <begin position="31"/>
        <end position="256"/>
    </location>
</feature>
<name>C0CK00_BLAHS</name>
<evidence type="ECO:0000313" key="5">
    <source>
        <dbReference type="EMBL" id="EEG49929.1"/>
    </source>
</evidence>
<evidence type="ECO:0000259" key="4">
    <source>
        <dbReference type="Pfam" id="PF17147"/>
    </source>
</evidence>
<dbReference type="Pfam" id="PF17147">
    <property type="entry name" value="PFOR_II"/>
    <property type="match status" value="1"/>
</dbReference>
<dbReference type="InterPro" id="IPR050722">
    <property type="entry name" value="Pyruvate:ferred/Flavod_OxRd"/>
</dbReference>
<evidence type="ECO:0000256" key="1">
    <source>
        <dbReference type="ARBA" id="ARBA00009032"/>
    </source>
</evidence>
<reference evidence="5 6" key="2">
    <citation type="submission" date="2009-02" db="EMBL/GenBank/DDBJ databases">
        <title>Draft genome sequence of Blautia hydrogenotrophica DSM 10507 (Ruminococcus hydrogenotrophicus DSM 10507).</title>
        <authorList>
            <person name="Sudarsanam P."/>
            <person name="Ley R."/>
            <person name="Guruge J."/>
            <person name="Turnbaugh P.J."/>
            <person name="Mahowald M."/>
            <person name="Liep D."/>
            <person name="Gordon J."/>
        </authorList>
    </citation>
    <scope>NUCLEOTIDE SEQUENCE [LARGE SCALE GENOMIC DNA]</scope>
    <source>
        <strain evidence="6">DSM 10507 / JCM 14656 / S5a33</strain>
    </source>
</reference>
<dbReference type="GO" id="GO:0019752">
    <property type="term" value="P:carboxylic acid metabolic process"/>
    <property type="evidence" value="ECO:0007669"/>
    <property type="project" value="UniProtKB-ARBA"/>
</dbReference>
<dbReference type="Pfam" id="PF01855">
    <property type="entry name" value="POR_N"/>
    <property type="match status" value="1"/>
</dbReference>
<dbReference type="SUPFAM" id="SSF52922">
    <property type="entry name" value="TK C-terminal domain-like"/>
    <property type="match status" value="1"/>
</dbReference>
<dbReference type="GO" id="GO:0016903">
    <property type="term" value="F:oxidoreductase activity, acting on the aldehyde or oxo group of donors"/>
    <property type="evidence" value="ECO:0007669"/>
    <property type="project" value="UniProtKB-ARBA"/>
</dbReference>
<dbReference type="PATRIC" id="fig|476272.21.peg.2517"/>
<keyword evidence="2" id="KW-0560">Oxidoreductase</keyword>
<dbReference type="HOGENOM" id="CLU_002569_5_0_9"/>
<comment type="caution">
    <text evidence="5">The sequence shown here is derived from an EMBL/GenBank/DDBJ whole genome shotgun (WGS) entry which is preliminary data.</text>
</comment>
<accession>C0CK00</accession>
<dbReference type="PANTHER" id="PTHR32154:SF0">
    <property type="entry name" value="PYRUVATE-FLAVODOXIN OXIDOREDUCTASE-RELATED"/>
    <property type="match status" value="1"/>
</dbReference>
<dbReference type="InterPro" id="IPR033412">
    <property type="entry name" value="PFOR_II"/>
</dbReference>
<protein>
    <recommendedName>
        <fullName evidence="7">Pyruvate synthase subunit porA</fullName>
    </recommendedName>
</protein>
<feature type="domain" description="Pyruvate:ferredoxin oxidoreductase core" evidence="4">
    <location>
        <begin position="277"/>
        <end position="375"/>
    </location>
</feature>
<dbReference type="FunFam" id="3.40.50.920:FF:000010">
    <property type="entry name" value="Pyruvate ferredoxin oxidoreductase, alpha subunit"/>
    <property type="match status" value="1"/>
</dbReference>
<dbReference type="Gene3D" id="3.40.50.920">
    <property type="match status" value="1"/>
</dbReference>
<keyword evidence="6" id="KW-1185">Reference proteome</keyword>